<dbReference type="HOGENOM" id="CLU_051662_0_0_11"/>
<dbReference type="InterPro" id="IPR001387">
    <property type="entry name" value="Cro/C1-type_HTH"/>
</dbReference>
<dbReference type="InterPro" id="IPR011990">
    <property type="entry name" value="TPR-like_helical_dom_sf"/>
</dbReference>
<dbReference type="PROSITE" id="PS50943">
    <property type="entry name" value="HTH_CROC1"/>
    <property type="match status" value="1"/>
</dbReference>
<proteinExistence type="predicted"/>
<dbReference type="InterPro" id="IPR010982">
    <property type="entry name" value="Lambda_DNA-bd_dom_sf"/>
</dbReference>
<keyword evidence="2" id="KW-1185">Reference proteome</keyword>
<dbReference type="CDD" id="cd00093">
    <property type="entry name" value="HTH_XRE"/>
    <property type="match status" value="1"/>
</dbReference>
<name>A0A0A1DMU7_NOCSI</name>
<dbReference type="Gene3D" id="1.10.260.40">
    <property type="entry name" value="lambda repressor-like DNA-binding domains"/>
    <property type="match status" value="1"/>
</dbReference>
<dbReference type="Proteomes" id="UP000030300">
    <property type="component" value="Chromosome"/>
</dbReference>
<dbReference type="OrthoDB" id="3675359at2"/>
<dbReference type="EMBL" id="CP009896">
    <property type="protein sequence ID" value="AIY18726.1"/>
    <property type="molecule type" value="Genomic_DNA"/>
</dbReference>
<gene>
    <name evidence="1" type="ORF">KR76_21620</name>
</gene>
<accession>A0A0A1DMU7</accession>
<dbReference type="KEGG" id="psim:KR76_21620"/>
<dbReference type="eggNOG" id="COG0457">
    <property type="taxonomic scope" value="Bacteria"/>
</dbReference>
<evidence type="ECO:0000313" key="2">
    <source>
        <dbReference type="Proteomes" id="UP000030300"/>
    </source>
</evidence>
<dbReference type="SUPFAM" id="SSF48452">
    <property type="entry name" value="TPR-like"/>
    <property type="match status" value="2"/>
</dbReference>
<organism evidence="1 2">
    <name type="scientific">Nocardioides simplex</name>
    <name type="common">Arthrobacter simplex</name>
    <dbReference type="NCBI Taxonomy" id="2045"/>
    <lineage>
        <taxon>Bacteria</taxon>
        <taxon>Bacillati</taxon>
        <taxon>Actinomycetota</taxon>
        <taxon>Actinomycetes</taxon>
        <taxon>Propionibacteriales</taxon>
        <taxon>Nocardioidaceae</taxon>
        <taxon>Pimelobacter</taxon>
    </lineage>
</organism>
<dbReference type="AlphaFoldDB" id="A0A0A1DMU7"/>
<dbReference type="RefSeq" id="WP_038681247.1">
    <property type="nucleotide sequence ID" value="NZ_BJMC01000011.1"/>
</dbReference>
<reference evidence="1 2" key="1">
    <citation type="journal article" date="2015" name="Genome Announc.">
        <title>Complete Genome Sequence of Steroid-Transforming Nocardioides simplex VKM Ac-2033D.</title>
        <authorList>
            <person name="Shtratnikova V.Y."/>
            <person name="Schelkunov M.I."/>
            <person name="Pekov Y.A."/>
            <person name="Fokina V.V."/>
            <person name="Logacheva M.D."/>
            <person name="Sokolov S.L."/>
            <person name="Bragin E.Y."/>
            <person name="Ashapkin V.V."/>
            <person name="Donova M.V."/>
        </authorList>
    </citation>
    <scope>NUCLEOTIDE SEQUENCE [LARGE SCALE GENOMIC DNA]</scope>
    <source>
        <strain evidence="1 2">VKM Ac-2033D</strain>
    </source>
</reference>
<evidence type="ECO:0000313" key="1">
    <source>
        <dbReference type="EMBL" id="AIY18726.1"/>
    </source>
</evidence>
<dbReference type="Pfam" id="PF13560">
    <property type="entry name" value="HTH_31"/>
    <property type="match status" value="1"/>
</dbReference>
<dbReference type="GO" id="GO:0003677">
    <property type="term" value="F:DNA binding"/>
    <property type="evidence" value="ECO:0007669"/>
    <property type="project" value="InterPro"/>
</dbReference>
<dbReference type="Gene3D" id="1.25.40.10">
    <property type="entry name" value="Tetratricopeptide repeat domain"/>
    <property type="match status" value="2"/>
</dbReference>
<dbReference type="STRING" id="2045.KR76_21620"/>
<dbReference type="SMART" id="SM00530">
    <property type="entry name" value="HTH_XRE"/>
    <property type="match status" value="1"/>
</dbReference>
<protein>
    <submittedName>
        <fullName evidence="1">Regulatory protein</fullName>
    </submittedName>
</protein>
<sequence length="452" mass="47597">MAPEQTELLRLVDPAALGRRVRAARETAGLDLPGLAALAGLRATHLADIEAGRARPTLLVLSAVAEHTCTCADVLLLGLPADLVPELYRRLDDAALGLTAGTAAPALRTADQVLDLLAAASLPFLELAARRLRASALESLGDLAGAVAELRRATAVPVAEVAWIRDLISLSRCHRELGELDEAIAAGEDATTTIRQLGLAETTEAIQLTVTVAAAYLVRGDVRHGARLCRRAADRADAYGLPVAKASAMWNASCALDAGGDPAAGLALALEALAIYERLGETRLVARLRVDVVTLQLKTPSPDLDGALAMLDRARVELEATPSTHLDAARHRLCAARVRHSLGDHERAADLLRESEALAPAGAADLRAWQSALRGRLAAGRGDAHRAREHFLTAVHTLVGNGADKDAAQLWFELGDTLTTLGEDELALQAFRSAGASQGLRAPVLTTLPRMS</sequence>
<dbReference type="SUPFAM" id="SSF47413">
    <property type="entry name" value="lambda repressor-like DNA-binding domains"/>
    <property type="match status" value="1"/>
</dbReference>
<dbReference type="GeneID" id="96611385"/>